<dbReference type="Proteomes" id="UP001556367">
    <property type="component" value="Unassembled WGS sequence"/>
</dbReference>
<feature type="transmembrane region" description="Helical" evidence="1">
    <location>
        <begin position="187"/>
        <end position="205"/>
    </location>
</feature>
<feature type="transmembrane region" description="Helical" evidence="1">
    <location>
        <begin position="279"/>
        <end position="300"/>
    </location>
</feature>
<gene>
    <name evidence="2" type="ORF">HGRIS_000990</name>
</gene>
<sequence length="385" mass="42542">MTFPTPVGGASLPFDFAPSVLFAVMYGCLVPILLWRCVHPRSWTLATAGSVIFSIERIVVFALRASQSNNESRRLSPGLLTYSQLTFATGYISIAQDIVSLVRCLIVNASFGTDLVSQSPAIEGARRATKKPTHAATLTSWPRLSLLASSSPTYEEIIERNPISEVVREGAPHFVDNPRYRSMARRYANTGAFTFLAATICGIVANSQFGKLLEDESKSQQVMTWRYVFSSRPYITTDNVLRNRYASTGITLALVIMTVGAVVLANMCMARISQPSTKIIFAVSLCMSIVAIYRLSVMFNRSDSLTSTAPEALNSSSAKALFYIFHAFPEWLSIALLFSCNLREICGTGPYADWRSHDETEKEREKRLKKEAIKLEALRTLSSPA</sequence>
<accession>A0ABR3IQE6</accession>
<keyword evidence="1" id="KW-1133">Transmembrane helix</keyword>
<protein>
    <submittedName>
        <fullName evidence="2">Uncharacterized protein</fullName>
    </submittedName>
</protein>
<feature type="transmembrane region" description="Helical" evidence="1">
    <location>
        <begin position="245"/>
        <end position="267"/>
    </location>
</feature>
<feature type="transmembrane region" description="Helical" evidence="1">
    <location>
        <begin position="320"/>
        <end position="338"/>
    </location>
</feature>
<evidence type="ECO:0000256" key="1">
    <source>
        <dbReference type="SAM" id="Phobius"/>
    </source>
</evidence>
<keyword evidence="3" id="KW-1185">Reference proteome</keyword>
<dbReference type="EMBL" id="JASNQZ010000018">
    <property type="protein sequence ID" value="KAL0945506.1"/>
    <property type="molecule type" value="Genomic_DNA"/>
</dbReference>
<proteinExistence type="predicted"/>
<keyword evidence="1" id="KW-0472">Membrane</keyword>
<keyword evidence="1" id="KW-0812">Transmembrane</keyword>
<organism evidence="2 3">
    <name type="scientific">Hohenbuehelia grisea</name>
    <dbReference type="NCBI Taxonomy" id="104357"/>
    <lineage>
        <taxon>Eukaryota</taxon>
        <taxon>Fungi</taxon>
        <taxon>Dikarya</taxon>
        <taxon>Basidiomycota</taxon>
        <taxon>Agaricomycotina</taxon>
        <taxon>Agaricomycetes</taxon>
        <taxon>Agaricomycetidae</taxon>
        <taxon>Agaricales</taxon>
        <taxon>Pleurotineae</taxon>
        <taxon>Pleurotaceae</taxon>
        <taxon>Hohenbuehelia</taxon>
    </lineage>
</organism>
<reference evidence="3" key="1">
    <citation type="submission" date="2024-06" db="EMBL/GenBank/DDBJ databases">
        <title>Multi-omics analyses provide insights into the biosynthesis of the anticancer antibiotic pleurotin in Hohenbuehelia grisea.</title>
        <authorList>
            <person name="Weaver J.A."/>
            <person name="Alberti F."/>
        </authorList>
    </citation>
    <scope>NUCLEOTIDE SEQUENCE [LARGE SCALE GENOMIC DNA]</scope>
    <source>
        <strain evidence="3">T-177</strain>
    </source>
</reference>
<feature type="transmembrane region" description="Helical" evidence="1">
    <location>
        <begin position="16"/>
        <end position="35"/>
    </location>
</feature>
<evidence type="ECO:0000313" key="2">
    <source>
        <dbReference type="EMBL" id="KAL0945506.1"/>
    </source>
</evidence>
<name>A0ABR3IQE6_9AGAR</name>
<comment type="caution">
    <text evidence="2">The sequence shown here is derived from an EMBL/GenBank/DDBJ whole genome shotgun (WGS) entry which is preliminary data.</text>
</comment>
<evidence type="ECO:0000313" key="3">
    <source>
        <dbReference type="Proteomes" id="UP001556367"/>
    </source>
</evidence>